<gene>
    <name evidence="2" type="ORF">DKT75_00200</name>
</gene>
<organism evidence="2 3">
    <name type="scientific">Leucothrix arctica</name>
    <dbReference type="NCBI Taxonomy" id="1481894"/>
    <lineage>
        <taxon>Bacteria</taxon>
        <taxon>Pseudomonadati</taxon>
        <taxon>Pseudomonadota</taxon>
        <taxon>Gammaproteobacteria</taxon>
        <taxon>Thiotrichales</taxon>
        <taxon>Thiotrichaceae</taxon>
        <taxon>Leucothrix</taxon>
    </lineage>
</organism>
<dbReference type="Pfam" id="PF07591">
    <property type="entry name" value="PT-HINT"/>
    <property type="match status" value="1"/>
</dbReference>
<comment type="caution">
    <text evidence="2">The sequence shown here is derived from an EMBL/GenBank/DDBJ whole genome shotgun (WGS) entry which is preliminary data.</text>
</comment>
<dbReference type="InterPro" id="IPR006141">
    <property type="entry name" value="Intein_N"/>
</dbReference>
<dbReference type="NCBIfam" id="TIGR01443">
    <property type="entry name" value="intein_Cterm"/>
    <property type="match status" value="1"/>
</dbReference>
<feature type="non-terminal residue" evidence="2">
    <location>
        <position position="1"/>
    </location>
</feature>
<dbReference type="InterPro" id="IPR022385">
    <property type="entry name" value="Rhs_assc_core"/>
</dbReference>
<reference evidence="2 3" key="1">
    <citation type="submission" date="2018-05" db="EMBL/GenBank/DDBJ databases">
        <title>Leucothrix arctica sp. nov., isolated from Arctic seawater.</title>
        <authorList>
            <person name="Choi A."/>
            <person name="Baek K."/>
        </authorList>
    </citation>
    <scope>NUCLEOTIDE SEQUENCE [LARGE SCALE GENOMIC DNA]</scope>
    <source>
        <strain evidence="2 3">IMCC9719</strain>
    </source>
</reference>
<dbReference type="GO" id="GO:0016539">
    <property type="term" value="P:intein-mediated protein splicing"/>
    <property type="evidence" value="ECO:0007669"/>
    <property type="project" value="InterPro"/>
</dbReference>
<dbReference type="SUPFAM" id="SSF51294">
    <property type="entry name" value="Hedgehog/intein (Hint) domain"/>
    <property type="match status" value="1"/>
</dbReference>
<dbReference type="InterPro" id="IPR036844">
    <property type="entry name" value="Hint_dom_sf"/>
</dbReference>
<dbReference type="InterPro" id="IPR003587">
    <property type="entry name" value="Hint_dom_N"/>
</dbReference>
<protein>
    <recommendedName>
        <fullName evidence="1">Hint domain-containing protein</fullName>
    </recommendedName>
</protein>
<proteinExistence type="predicted"/>
<dbReference type="NCBIfam" id="TIGR01445">
    <property type="entry name" value="intein_Nterm"/>
    <property type="match status" value="1"/>
</dbReference>
<dbReference type="InterPro" id="IPR058535">
    <property type="entry name" value="MafB19-deam"/>
</dbReference>
<dbReference type="RefSeq" id="WP_211665099.1">
    <property type="nucleotide sequence ID" value="NZ_QGKL01000003.1"/>
</dbReference>
<dbReference type="AlphaFoldDB" id="A0A317CTR7"/>
<dbReference type="Gene3D" id="2.180.10.10">
    <property type="entry name" value="RHS repeat-associated core"/>
    <property type="match status" value="1"/>
</dbReference>
<evidence type="ECO:0000313" key="2">
    <source>
        <dbReference type="EMBL" id="PWQ99702.1"/>
    </source>
</evidence>
<accession>A0A317CTR7</accession>
<feature type="domain" description="Hint" evidence="1">
    <location>
        <begin position="119"/>
        <end position="216"/>
    </location>
</feature>
<name>A0A317CTR7_9GAMM</name>
<dbReference type="SMART" id="SM00306">
    <property type="entry name" value="HintN"/>
    <property type="match status" value="1"/>
</dbReference>
<dbReference type="PROSITE" id="PS50818">
    <property type="entry name" value="INTEIN_C_TER"/>
    <property type="match status" value="1"/>
</dbReference>
<dbReference type="InterPro" id="IPR030934">
    <property type="entry name" value="Intein_C"/>
</dbReference>
<dbReference type="EMBL" id="QGKL01000003">
    <property type="protein sequence ID" value="PWQ99702.1"/>
    <property type="molecule type" value="Genomic_DNA"/>
</dbReference>
<sequence>YYLRARYYNPHQGRFTQQDTWMGNNSDPITLHKYLYANANPVNMVDPTGMFSLGSVSAASNIRSTLANIQIDVGLNLLDAALDPDSAGGSNLLLGLGAIGGDAAFKMLRMLSSKFRKFCNSFDGETLVATEEGFRPIDDIKIGDKVWSYNEKIKKKSLQKVVHLIKGKGMKALIDLQLASGRTVTATSGHPFYIPDQDEWVEVGRLTINSVLLNIQGGITKVESTNERFELATVYNLTVANDHNFYVGKDAILAHNIAECDAAGLADFRAGLGLPAAGSPSDRSTLAMMNVGGKKIFGINAHGQQVSGVNAISKTHAEIDVLNQIKQYGINVRGSSLTLHVDRDPCKACGQNGGIKSMAMQLGIKKLTVISPSGSLVIRP</sequence>
<dbReference type="PROSITE" id="PS50817">
    <property type="entry name" value="INTEIN_N_TER"/>
    <property type="match status" value="1"/>
</dbReference>
<keyword evidence="3" id="KW-1185">Reference proteome</keyword>
<dbReference type="GO" id="GO:0002100">
    <property type="term" value="P:tRNA wobble adenosine to inosine editing"/>
    <property type="evidence" value="ECO:0007669"/>
    <property type="project" value="InterPro"/>
</dbReference>
<dbReference type="Pfam" id="PF14437">
    <property type="entry name" value="MafB19-deam"/>
    <property type="match status" value="1"/>
</dbReference>
<dbReference type="NCBIfam" id="TIGR03696">
    <property type="entry name" value="Rhs_assc_core"/>
    <property type="match status" value="1"/>
</dbReference>
<evidence type="ECO:0000259" key="1">
    <source>
        <dbReference type="SMART" id="SM00306"/>
    </source>
</evidence>
<dbReference type="CDD" id="cd00081">
    <property type="entry name" value="Hint"/>
    <property type="match status" value="1"/>
</dbReference>
<evidence type="ECO:0000313" key="3">
    <source>
        <dbReference type="Proteomes" id="UP000245506"/>
    </source>
</evidence>
<dbReference type="Gene3D" id="2.170.16.10">
    <property type="entry name" value="Hedgehog/Intein (Hint) domain"/>
    <property type="match status" value="1"/>
</dbReference>
<dbReference type="Proteomes" id="UP000245506">
    <property type="component" value="Unassembled WGS sequence"/>
</dbReference>
<dbReference type="GO" id="GO:0008251">
    <property type="term" value="F:tRNA-specific adenosine deaminase activity"/>
    <property type="evidence" value="ECO:0007669"/>
    <property type="project" value="InterPro"/>
</dbReference>